<dbReference type="Gene3D" id="3.40.50.1000">
    <property type="entry name" value="HAD superfamily/HAD-like"/>
    <property type="match status" value="1"/>
</dbReference>
<evidence type="ECO:0000256" key="2">
    <source>
        <dbReference type="ARBA" id="ARBA00006171"/>
    </source>
</evidence>
<dbReference type="RefSeq" id="WP_183200332.1">
    <property type="nucleotide sequence ID" value="NZ_JACIEK010000006.1"/>
</dbReference>
<dbReference type="InterPro" id="IPR023214">
    <property type="entry name" value="HAD_sf"/>
</dbReference>
<keyword evidence="5" id="KW-0378">Hydrolase</keyword>
<keyword evidence="6" id="KW-1185">Reference proteome</keyword>
<protein>
    <submittedName>
        <fullName evidence="5">HAD superfamily hydrolase (TIGR01509 family)</fullName>
    </submittedName>
</protein>
<dbReference type="InterPro" id="IPR036412">
    <property type="entry name" value="HAD-like_sf"/>
</dbReference>
<keyword evidence="4" id="KW-0460">Magnesium</keyword>
<evidence type="ECO:0000313" key="5">
    <source>
        <dbReference type="EMBL" id="MBB3998813.1"/>
    </source>
</evidence>
<dbReference type="SUPFAM" id="SSF56784">
    <property type="entry name" value="HAD-like"/>
    <property type="match status" value="1"/>
</dbReference>
<evidence type="ECO:0000256" key="3">
    <source>
        <dbReference type="ARBA" id="ARBA00022723"/>
    </source>
</evidence>
<name>A0A7W6H596_9HYPH</name>
<keyword evidence="3" id="KW-0479">Metal-binding</keyword>
<sequence length="227" mass="24601">MALSLIMFDCDGVLIDSEIIAARVEAERLGELGYEITAEEIAERFAGLTLLRMMELLAEESGMNFPDDFAAKTDAEIEKRLASDITAIAGAAEMLDRLDLPRCICSNSMSMRLEMCLRKVGLWDKFRPYVFSALEVGTKRGKPAPDVYLFGAEQFGVSPREAVVIEDSVHGVAAASAAGCRVVGFVGGKHTYPGHGDALTEAGAETIIRRLSDFQAVVEAFAEWEAA</sequence>
<dbReference type="Proteomes" id="UP000542776">
    <property type="component" value="Unassembled WGS sequence"/>
</dbReference>
<dbReference type="SFLD" id="SFLDS00003">
    <property type="entry name" value="Haloacid_Dehalogenase"/>
    <property type="match status" value="1"/>
</dbReference>
<dbReference type="PANTHER" id="PTHR46193">
    <property type="entry name" value="6-PHOSPHOGLUCONATE PHOSPHATASE"/>
    <property type="match status" value="1"/>
</dbReference>
<dbReference type="SFLD" id="SFLDG01129">
    <property type="entry name" value="C1.5:_HAD__Beta-PGM__Phosphata"/>
    <property type="match status" value="1"/>
</dbReference>
<dbReference type="GO" id="GO:0016787">
    <property type="term" value="F:hydrolase activity"/>
    <property type="evidence" value="ECO:0007669"/>
    <property type="project" value="UniProtKB-KW"/>
</dbReference>
<dbReference type="AlphaFoldDB" id="A0A7W6H596"/>
<dbReference type="PANTHER" id="PTHR46193:SF10">
    <property type="entry name" value="6-PHOSPHOGLUCONATE PHOSPHATASE"/>
    <property type="match status" value="1"/>
</dbReference>
<comment type="caution">
    <text evidence="5">The sequence shown here is derived from an EMBL/GenBank/DDBJ whole genome shotgun (WGS) entry which is preliminary data.</text>
</comment>
<evidence type="ECO:0000256" key="1">
    <source>
        <dbReference type="ARBA" id="ARBA00001946"/>
    </source>
</evidence>
<organism evidence="5 6">
    <name type="scientific">Aureimonas pseudogalii</name>
    <dbReference type="NCBI Taxonomy" id="1744844"/>
    <lineage>
        <taxon>Bacteria</taxon>
        <taxon>Pseudomonadati</taxon>
        <taxon>Pseudomonadota</taxon>
        <taxon>Alphaproteobacteria</taxon>
        <taxon>Hyphomicrobiales</taxon>
        <taxon>Aurantimonadaceae</taxon>
        <taxon>Aureimonas</taxon>
    </lineage>
</organism>
<comment type="cofactor">
    <cofactor evidence="1">
        <name>Mg(2+)</name>
        <dbReference type="ChEBI" id="CHEBI:18420"/>
    </cofactor>
</comment>
<proteinExistence type="inferred from homology"/>
<dbReference type="GO" id="GO:0046872">
    <property type="term" value="F:metal ion binding"/>
    <property type="evidence" value="ECO:0007669"/>
    <property type="project" value="UniProtKB-KW"/>
</dbReference>
<dbReference type="Pfam" id="PF13419">
    <property type="entry name" value="HAD_2"/>
    <property type="match status" value="1"/>
</dbReference>
<comment type="similarity">
    <text evidence="2">Belongs to the HAD-like hydrolase superfamily. CbbY/CbbZ/Gph/YieH family.</text>
</comment>
<gene>
    <name evidence="5" type="ORF">GGR04_002661</name>
</gene>
<dbReference type="InterPro" id="IPR051600">
    <property type="entry name" value="Beta-PGM-like"/>
</dbReference>
<dbReference type="Gene3D" id="1.10.150.240">
    <property type="entry name" value="Putative phosphatase, domain 2"/>
    <property type="match status" value="1"/>
</dbReference>
<dbReference type="InterPro" id="IPR006439">
    <property type="entry name" value="HAD-SF_hydro_IA"/>
</dbReference>
<dbReference type="InterPro" id="IPR023198">
    <property type="entry name" value="PGP-like_dom2"/>
</dbReference>
<dbReference type="SFLD" id="SFLDG01135">
    <property type="entry name" value="C1.5.6:_HAD__Beta-PGM__Phospha"/>
    <property type="match status" value="1"/>
</dbReference>
<accession>A0A7W6H596</accession>
<reference evidence="5 6" key="1">
    <citation type="submission" date="2020-08" db="EMBL/GenBank/DDBJ databases">
        <title>Genomic Encyclopedia of Type Strains, Phase IV (KMG-IV): sequencing the most valuable type-strain genomes for metagenomic binning, comparative biology and taxonomic classification.</title>
        <authorList>
            <person name="Goeker M."/>
        </authorList>
    </citation>
    <scope>NUCLEOTIDE SEQUENCE [LARGE SCALE GENOMIC DNA]</scope>
    <source>
        <strain evidence="5 6">DSM 102238</strain>
    </source>
</reference>
<dbReference type="NCBIfam" id="TIGR01509">
    <property type="entry name" value="HAD-SF-IA-v3"/>
    <property type="match status" value="1"/>
</dbReference>
<dbReference type="InterPro" id="IPR041492">
    <property type="entry name" value="HAD_2"/>
</dbReference>
<dbReference type="EMBL" id="JACIEK010000006">
    <property type="protein sequence ID" value="MBB3998813.1"/>
    <property type="molecule type" value="Genomic_DNA"/>
</dbReference>
<evidence type="ECO:0000313" key="6">
    <source>
        <dbReference type="Proteomes" id="UP000542776"/>
    </source>
</evidence>
<evidence type="ECO:0000256" key="4">
    <source>
        <dbReference type="ARBA" id="ARBA00022842"/>
    </source>
</evidence>